<comment type="caution">
    <text evidence="1">The sequence shown here is derived from an EMBL/GenBank/DDBJ whole genome shotgun (WGS) entry which is preliminary data.</text>
</comment>
<keyword evidence="1" id="KW-0969">Cilium</keyword>
<evidence type="ECO:0000313" key="2">
    <source>
        <dbReference type="Proteomes" id="UP000265955"/>
    </source>
</evidence>
<reference evidence="2" key="1">
    <citation type="submission" date="2018-09" db="EMBL/GenBank/DDBJ databases">
        <authorList>
            <person name="Zhu H."/>
        </authorList>
    </citation>
    <scope>NUCLEOTIDE SEQUENCE [LARGE SCALE GENOMIC DNA]</scope>
    <source>
        <strain evidence="2">K1R23-30</strain>
    </source>
</reference>
<sequence>MDISVIGNNSPPGAARSEGISAAETLLAARSAAATVQTAAAVEQPATVPSLGQVSQALKSINKALEERSQSLEFALDEDTDRTVVKVLDRQTKEVIRQMPTEEALRISKTLDQSHGLLIRQKA</sequence>
<dbReference type="InterPro" id="IPR035924">
    <property type="entry name" value="FlaG-like_sf"/>
</dbReference>
<keyword evidence="2" id="KW-1185">Reference proteome</keyword>
<dbReference type="Gene3D" id="3.30.160.170">
    <property type="entry name" value="FlaG-like"/>
    <property type="match status" value="1"/>
</dbReference>
<dbReference type="InterPro" id="IPR005186">
    <property type="entry name" value="FlaG"/>
</dbReference>
<gene>
    <name evidence="1" type="ORF">D3871_08970</name>
</gene>
<accession>A0A3A3G902</accession>
<keyword evidence="1" id="KW-0966">Cell projection</keyword>
<dbReference type="OrthoDB" id="8565152at2"/>
<dbReference type="PANTHER" id="PTHR37166">
    <property type="entry name" value="PROTEIN FLAG"/>
    <property type="match status" value="1"/>
</dbReference>
<dbReference type="Pfam" id="PF03646">
    <property type="entry name" value="FlaG"/>
    <property type="match status" value="1"/>
</dbReference>
<keyword evidence="1" id="KW-0282">Flagellum</keyword>
<dbReference type="Proteomes" id="UP000265955">
    <property type="component" value="Unassembled WGS sequence"/>
</dbReference>
<proteinExistence type="predicted"/>
<dbReference type="EMBL" id="QYUO01000001">
    <property type="protein sequence ID" value="RJF98625.1"/>
    <property type="molecule type" value="Genomic_DNA"/>
</dbReference>
<name>A0A3A3G902_9BURK</name>
<dbReference type="AlphaFoldDB" id="A0A3A3G902"/>
<organism evidence="1 2">
    <name type="scientific">Noviherbaspirillum saxi</name>
    <dbReference type="NCBI Taxonomy" id="2320863"/>
    <lineage>
        <taxon>Bacteria</taxon>
        <taxon>Pseudomonadati</taxon>
        <taxon>Pseudomonadota</taxon>
        <taxon>Betaproteobacteria</taxon>
        <taxon>Burkholderiales</taxon>
        <taxon>Oxalobacteraceae</taxon>
        <taxon>Noviherbaspirillum</taxon>
    </lineage>
</organism>
<dbReference type="PANTHER" id="PTHR37166:SF1">
    <property type="entry name" value="PROTEIN FLAG"/>
    <property type="match status" value="1"/>
</dbReference>
<evidence type="ECO:0000313" key="1">
    <source>
        <dbReference type="EMBL" id="RJF98625.1"/>
    </source>
</evidence>
<dbReference type="SUPFAM" id="SSF160214">
    <property type="entry name" value="FlaG-like"/>
    <property type="match status" value="1"/>
</dbReference>
<protein>
    <submittedName>
        <fullName evidence="1">Flagellar biosynthesis protein FlaG</fullName>
    </submittedName>
</protein>
<dbReference type="RefSeq" id="WP_119768574.1">
    <property type="nucleotide sequence ID" value="NZ_QYUO01000001.1"/>
</dbReference>